<dbReference type="Pfam" id="PF00126">
    <property type="entry name" value="HTH_1"/>
    <property type="match status" value="1"/>
</dbReference>
<dbReference type="AlphaFoldDB" id="A0A0T9M440"/>
<keyword evidence="2" id="KW-0678">Repressor</keyword>
<dbReference type="PANTHER" id="PTHR30537:SF79">
    <property type="entry name" value="TRANSCRIPTIONAL REGULATOR-RELATED"/>
    <property type="match status" value="1"/>
</dbReference>
<evidence type="ECO:0000256" key="4">
    <source>
        <dbReference type="ARBA" id="ARBA00023125"/>
    </source>
</evidence>
<sequence>MNSLKAVRLPTLTAILAFETAANTGSLASAAARLSLTPAAVSQQIRQLEQHLGIQLFARSKSGVELTPQGSAYLAYVQQAFETLRMAQQSMARDKDNISLNISALPALASRWLNPHLKQWLAQYPDVDIRIHATHGVVDFNRTAADFYLAFGDEHYPQQEKEILFQDWVFPVASPHLLTAPWLDGKHNIIYPMIHVDWGKEGQFLPDWHEWLLSAKLDECLPNRGPTYNLTSMAIDSAVAGNGILLGQQHLIKKELDEGSLIQLSEHKLPVTKPYYLIYPKRTLDKPKAVEFIQWLHSLC</sequence>
<dbReference type="GO" id="GO:0043565">
    <property type="term" value="F:sequence-specific DNA binding"/>
    <property type="evidence" value="ECO:0007669"/>
    <property type="project" value="TreeGrafter"/>
</dbReference>
<keyword evidence="4 7" id="KW-0238">DNA-binding</keyword>
<dbReference type="CDD" id="cd08432">
    <property type="entry name" value="PBP2_GcdR_TrpI_HvrB_AmpR_like"/>
    <property type="match status" value="1"/>
</dbReference>
<dbReference type="PANTHER" id="PTHR30537">
    <property type="entry name" value="HTH-TYPE TRANSCRIPTIONAL REGULATOR"/>
    <property type="match status" value="1"/>
</dbReference>
<dbReference type="eggNOG" id="COG0583">
    <property type="taxonomic scope" value="Bacteria"/>
</dbReference>
<evidence type="ECO:0000256" key="3">
    <source>
        <dbReference type="ARBA" id="ARBA00023015"/>
    </source>
</evidence>
<keyword evidence="5" id="KW-0804">Transcription</keyword>
<dbReference type="PRINTS" id="PR00039">
    <property type="entry name" value="HTHLYSR"/>
</dbReference>
<dbReference type="SUPFAM" id="SSF46785">
    <property type="entry name" value="Winged helix' DNA-binding domain"/>
    <property type="match status" value="1"/>
</dbReference>
<dbReference type="SUPFAM" id="SSF53850">
    <property type="entry name" value="Periplasmic binding protein-like II"/>
    <property type="match status" value="1"/>
</dbReference>
<evidence type="ECO:0000313" key="7">
    <source>
        <dbReference type="EMBL" id="CNF58133.1"/>
    </source>
</evidence>
<reference evidence="7 8" key="1">
    <citation type="submission" date="2015-03" db="EMBL/GenBank/DDBJ databases">
        <authorList>
            <person name="Murphy D."/>
        </authorList>
    </citation>
    <scope>NUCLEOTIDE SEQUENCE [LARGE SCALE GENOMIC DNA]</scope>
    <source>
        <strain evidence="7 8">BR165/97</strain>
    </source>
</reference>
<comment type="similarity">
    <text evidence="1">Belongs to the LysR transcriptional regulatory family.</text>
</comment>
<dbReference type="InterPro" id="IPR058163">
    <property type="entry name" value="LysR-type_TF_proteobact-type"/>
</dbReference>
<dbReference type="RefSeq" id="WP_050073345.1">
    <property type="nucleotide sequence ID" value="NZ_CP027397.1"/>
</dbReference>
<dbReference type="FunFam" id="1.10.10.10:FF:000001">
    <property type="entry name" value="LysR family transcriptional regulator"/>
    <property type="match status" value="1"/>
</dbReference>
<dbReference type="PROSITE" id="PS50931">
    <property type="entry name" value="HTH_LYSR"/>
    <property type="match status" value="1"/>
</dbReference>
<organism evidence="7 8">
    <name type="scientific">Yersinia intermedia</name>
    <dbReference type="NCBI Taxonomy" id="631"/>
    <lineage>
        <taxon>Bacteria</taxon>
        <taxon>Pseudomonadati</taxon>
        <taxon>Pseudomonadota</taxon>
        <taxon>Gammaproteobacteria</taxon>
        <taxon>Enterobacterales</taxon>
        <taxon>Yersiniaceae</taxon>
        <taxon>Yersinia</taxon>
    </lineage>
</organism>
<name>A0A0T9M440_YERIN</name>
<keyword evidence="3" id="KW-0805">Transcription regulation</keyword>
<gene>
    <name evidence="7" type="primary">gcvA_2</name>
    <name evidence="7" type="ORF">ERS008530_01574</name>
</gene>
<dbReference type="InterPro" id="IPR000847">
    <property type="entry name" value="LysR_HTH_N"/>
</dbReference>
<evidence type="ECO:0000259" key="6">
    <source>
        <dbReference type="PROSITE" id="PS50931"/>
    </source>
</evidence>
<evidence type="ECO:0000256" key="2">
    <source>
        <dbReference type="ARBA" id="ARBA00022491"/>
    </source>
</evidence>
<dbReference type="Pfam" id="PF03466">
    <property type="entry name" value="LysR_substrate"/>
    <property type="match status" value="1"/>
</dbReference>
<feature type="domain" description="HTH lysR-type" evidence="6">
    <location>
        <begin position="10"/>
        <end position="67"/>
    </location>
</feature>
<evidence type="ECO:0000256" key="5">
    <source>
        <dbReference type="ARBA" id="ARBA00023163"/>
    </source>
</evidence>
<protein>
    <submittedName>
        <fullName evidence="7">DNA-binding transcriptional activator GcvA</fullName>
    </submittedName>
</protein>
<proteinExistence type="inferred from homology"/>
<dbReference type="InterPro" id="IPR005119">
    <property type="entry name" value="LysR_subst-bd"/>
</dbReference>
<dbReference type="Proteomes" id="UP000038750">
    <property type="component" value="Unassembled WGS sequence"/>
</dbReference>
<dbReference type="InterPro" id="IPR036388">
    <property type="entry name" value="WH-like_DNA-bd_sf"/>
</dbReference>
<evidence type="ECO:0000313" key="8">
    <source>
        <dbReference type="Proteomes" id="UP000038750"/>
    </source>
</evidence>
<dbReference type="InterPro" id="IPR036390">
    <property type="entry name" value="WH_DNA-bd_sf"/>
</dbReference>
<dbReference type="GO" id="GO:0003700">
    <property type="term" value="F:DNA-binding transcription factor activity"/>
    <property type="evidence" value="ECO:0007669"/>
    <property type="project" value="InterPro"/>
</dbReference>
<dbReference type="Gene3D" id="3.40.190.10">
    <property type="entry name" value="Periplasmic binding protein-like II"/>
    <property type="match status" value="2"/>
</dbReference>
<dbReference type="STRING" id="631.CH53_4011"/>
<accession>A0A0T9M440</accession>
<dbReference type="GO" id="GO:0006351">
    <property type="term" value="P:DNA-templated transcription"/>
    <property type="evidence" value="ECO:0007669"/>
    <property type="project" value="TreeGrafter"/>
</dbReference>
<dbReference type="EMBL" id="CPZJ01000005">
    <property type="protein sequence ID" value="CNF58133.1"/>
    <property type="molecule type" value="Genomic_DNA"/>
</dbReference>
<dbReference type="Gene3D" id="1.10.10.10">
    <property type="entry name" value="Winged helix-like DNA-binding domain superfamily/Winged helix DNA-binding domain"/>
    <property type="match status" value="1"/>
</dbReference>
<dbReference type="OrthoDB" id="5526340at2"/>
<evidence type="ECO:0000256" key="1">
    <source>
        <dbReference type="ARBA" id="ARBA00009437"/>
    </source>
</evidence>